<keyword evidence="8" id="KW-1185">Reference proteome</keyword>
<accession>A0A5M6DGX7</accession>
<organism evidence="7 8">
    <name type="scientific">Roseiconus nitratireducens</name>
    <dbReference type="NCBI Taxonomy" id="2605748"/>
    <lineage>
        <taxon>Bacteria</taxon>
        <taxon>Pseudomonadati</taxon>
        <taxon>Planctomycetota</taxon>
        <taxon>Planctomycetia</taxon>
        <taxon>Pirellulales</taxon>
        <taxon>Pirellulaceae</taxon>
        <taxon>Roseiconus</taxon>
    </lineage>
</organism>
<dbReference type="PANTHER" id="PTHR30055">
    <property type="entry name" value="HTH-TYPE TRANSCRIPTIONAL REGULATOR RUTR"/>
    <property type="match status" value="1"/>
</dbReference>
<dbReference type="PANTHER" id="PTHR30055:SF234">
    <property type="entry name" value="HTH-TYPE TRANSCRIPTIONAL REGULATOR BETI"/>
    <property type="match status" value="1"/>
</dbReference>
<evidence type="ECO:0000259" key="6">
    <source>
        <dbReference type="PROSITE" id="PS50977"/>
    </source>
</evidence>
<dbReference type="GO" id="GO:0003700">
    <property type="term" value="F:DNA-binding transcription factor activity"/>
    <property type="evidence" value="ECO:0007669"/>
    <property type="project" value="TreeGrafter"/>
</dbReference>
<sequence>MRHRNGNAKSPTRSPGTTRPASVSVPLTPKQAEIRSREIRILQQARPMVVRGGLSGLSMEAIAKKMSYAKGTIYNHFSCKEEILLALAIQANEIRLRLFESAIEGQQRSRDKIAAIGVACEDFCHRFDDLFGIDAMVRHVTVWEKASEQRRETLADCEQRCMGLVARIGHEAVATGDLTLPPNRAVEDVVFGLWSLTYGGSIIEQTSPGLDQIGIQDAFAAIRRNCHALMDGYHWHPLYDDQQDRRLVRRVRSALKRRVPRSLAEDDLFSESHLQGRELKHG</sequence>
<dbReference type="Pfam" id="PF00440">
    <property type="entry name" value="TetR_N"/>
    <property type="match status" value="1"/>
</dbReference>
<dbReference type="InterPro" id="IPR050109">
    <property type="entry name" value="HTH-type_TetR-like_transc_reg"/>
</dbReference>
<feature type="domain" description="HTH tetR-type" evidence="6">
    <location>
        <begin position="35"/>
        <end position="95"/>
    </location>
</feature>
<evidence type="ECO:0000256" key="1">
    <source>
        <dbReference type="ARBA" id="ARBA00023015"/>
    </source>
</evidence>
<dbReference type="InterPro" id="IPR009057">
    <property type="entry name" value="Homeodomain-like_sf"/>
</dbReference>
<dbReference type="SUPFAM" id="SSF46689">
    <property type="entry name" value="Homeodomain-like"/>
    <property type="match status" value="1"/>
</dbReference>
<feature type="DNA-binding region" description="H-T-H motif" evidence="4">
    <location>
        <begin position="58"/>
        <end position="77"/>
    </location>
</feature>
<evidence type="ECO:0000313" key="8">
    <source>
        <dbReference type="Proteomes" id="UP000324479"/>
    </source>
</evidence>
<dbReference type="EMBL" id="VWOX01000003">
    <property type="protein sequence ID" value="KAA5545530.1"/>
    <property type="molecule type" value="Genomic_DNA"/>
</dbReference>
<keyword evidence="2 4" id="KW-0238">DNA-binding</keyword>
<dbReference type="AlphaFoldDB" id="A0A5M6DGX7"/>
<keyword evidence="3" id="KW-0804">Transcription</keyword>
<feature type="compositionally biased region" description="Polar residues" evidence="5">
    <location>
        <begin position="7"/>
        <end position="21"/>
    </location>
</feature>
<evidence type="ECO:0000256" key="3">
    <source>
        <dbReference type="ARBA" id="ARBA00023163"/>
    </source>
</evidence>
<evidence type="ECO:0000313" key="7">
    <source>
        <dbReference type="EMBL" id="KAA5545530.1"/>
    </source>
</evidence>
<reference evidence="7 8" key="1">
    <citation type="submission" date="2019-08" db="EMBL/GenBank/DDBJ databases">
        <authorList>
            <person name="Dhanesh K."/>
            <person name="Kumar G."/>
            <person name="Sasikala C."/>
            <person name="Venkata Ramana C."/>
        </authorList>
    </citation>
    <scope>NUCLEOTIDE SEQUENCE [LARGE SCALE GENOMIC DNA]</scope>
    <source>
        <strain evidence="7 8">JC645</strain>
    </source>
</reference>
<dbReference type="Gene3D" id="1.10.357.10">
    <property type="entry name" value="Tetracycline Repressor, domain 2"/>
    <property type="match status" value="1"/>
</dbReference>
<keyword evidence="1" id="KW-0805">Transcription regulation</keyword>
<evidence type="ECO:0000256" key="5">
    <source>
        <dbReference type="SAM" id="MobiDB-lite"/>
    </source>
</evidence>
<comment type="caution">
    <text evidence="7">The sequence shown here is derived from an EMBL/GenBank/DDBJ whole genome shotgun (WGS) entry which is preliminary data.</text>
</comment>
<dbReference type="PRINTS" id="PR00455">
    <property type="entry name" value="HTHTETR"/>
</dbReference>
<dbReference type="GO" id="GO:0000976">
    <property type="term" value="F:transcription cis-regulatory region binding"/>
    <property type="evidence" value="ECO:0007669"/>
    <property type="project" value="TreeGrafter"/>
</dbReference>
<dbReference type="Proteomes" id="UP000324479">
    <property type="component" value="Unassembled WGS sequence"/>
</dbReference>
<protein>
    <submittedName>
        <fullName evidence="7">TetR/AcrR family transcriptional regulator</fullName>
    </submittedName>
</protein>
<proteinExistence type="predicted"/>
<feature type="region of interest" description="Disordered" evidence="5">
    <location>
        <begin position="1"/>
        <end position="29"/>
    </location>
</feature>
<evidence type="ECO:0000256" key="2">
    <source>
        <dbReference type="ARBA" id="ARBA00023125"/>
    </source>
</evidence>
<dbReference type="InterPro" id="IPR001647">
    <property type="entry name" value="HTH_TetR"/>
</dbReference>
<gene>
    <name evidence="7" type="ORF">FYK55_07770</name>
</gene>
<dbReference type="PROSITE" id="PS50977">
    <property type="entry name" value="HTH_TETR_2"/>
    <property type="match status" value="1"/>
</dbReference>
<dbReference type="RefSeq" id="WP_150075799.1">
    <property type="nucleotide sequence ID" value="NZ_VWOX01000003.1"/>
</dbReference>
<evidence type="ECO:0000256" key="4">
    <source>
        <dbReference type="PROSITE-ProRule" id="PRU00335"/>
    </source>
</evidence>
<name>A0A5M6DGX7_9BACT</name>